<accession>A0AAW7ZEQ8</accession>
<evidence type="ECO:0000256" key="1">
    <source>
        <dbReference type="SAM" id="MobiDB-lite"/>
    </source>
</evidence>
<dbReference type="InterPro" id="IPR036388">
    <property type="entry name" value="WH-like_DNA-bd_sf"/>
</dbReference>
<evidence type="ECO:0000259" key="2">
    <source>
        <dbReference type="Pfam" id="PF04492"/>
    </source>
</evidence>
<sequence length="299" mass="34468">MANPQPSQFTRISNELYNAIMQTDFSKRQRNIIDLVIRMSYGCGKKTAILRPVDFELVGIYKTHIGRELDYLVQAKVLVMQGEQVALNKNYEEWRVSLVKNANQERFKALIKRNLGSYQNSNLKENFGEMEVTETVTKSYQNSNLEVTKTVTGQLPHPSDDKDSGTAERKVKDIKENIYTPPSPPIAIEDILARFPRYNNRQTDTLRNYWQMIGQAHKNRTIPPSIVAKEMDYWERFPAGIVMEAIEIHMRKYQSKQEDYTAGIMRRLVKEKGGSTNGTISQGHQTPTLDRSKFLWKGS</sequence>
<name>A0AAW7ZEQ8_9FIRM</name>
<proteinExistence type="predicted"/>
<feature type="region of interest" description="Disordered" evidence="1">
    <location>
        <begin position="151"/>
        <end position="178"/>
    </location>
</feature>
<feature type="domain" description="Bacteriophage lambda Replication protein O N-terminal" evidence="2">
    <location>
        <begin position="7"/>
        <end position="94"/>
    </location>
</feature>
<dbReference type="RefSeq" id="WP_304543328.1">
    <property type="nucleotide sequence ID" value="NZ_JARPTC010000017.1"/>
</dbReference>
<feature type="region of interest" description="Disordered" evidence="1">
    <location>
        <begin position="273"/>
        <end position="299"/>
    </location>
</feature>
<reference evidence="3" key="1">
    <citation type="journal article" date="2023" name="J. Hazard. Mater.">
        <title>Anaerobic biodegradation of pyrene and benzo[a]pyrene by a new sulfate-reducing Desulforamulus aquiferis strain DSA.</title>
        <authorList>
            <person name="Zhang Z."/>
            <person name="Sun J."/>
            <person name="Gong X."/>
            <person name="Wang C."/>
            <person name="Wang H."/>
        </authorList>
    </citation>
    <scope>NUCLEOTIDE SEQUENCE</scope>
    <source>
        <strain evidence="3">DSA</strain>
    </source>
</reference>
<dbReference type="Gene3D" id="1.10.10.10">
    <property type="entry name" value="Winged helix-like DNA-binding domain superfamily/Winged helix DNA-binding domain"/>
    <property type="match status" value="1"/>
</dbReference>
<dbReference type="AlphaFoldDB" id="A0AAW7ZEQ8"/>
<feature type="compositionally biased region" description="Polar residues" evidence="1">
    <location>
        <begin position="277"/>
        <end position="289"/>
    </location>
</feature>
<dbReference type="EMBL" id="JARPTC010000017">
    <property type="protein sequence ID" value="MDO7787893.1"/>
    <property type="molecule type" value="Genomic_DNA"/>
</dbReference>
<dbReference type="InterPro" id="IPR006497">
    <property type="entry name" value="Phage_lambda_VrpO_N"/>
</dbReference>
<comment type="caution">
    <text evidence="3">The sequence shown here is derived from an EMBL/GenBank/DDBJ whole genome shotgun (WGS) entry which is preliminary data.</text>
</comment>
<protein>
    <submittedName>
        <fullName evidence="3">Replication protein</fullName>
    </submittedName>
</protein>
<dbReference type="Proteomes" id="UP001172911">
    <property type="component" value="Unassembled WGS sequence"/>
</dbReference>
<dbReference type="GO" id="GO:0006260">
    <property type="term" value="P:DNA replication"/>
    <property type="evidence" value="ECO:0007669"/>
    <property type="project" value="InterPro"/>
</dbReference>
<feature type="compositionally biased region" description="Basic and acidic residues" evidence="1">
    <location>
        <begin position="158"/>
        <end position="176"/>
    </location>
</feature>
<dbReference type="Pfam" id="PF04492">
    <property type="entry name" value="Phage_rep_O"/>
    <property type="match status" value="1"/>
</dbReference>
<reference evidence="3" key="2">
    <citation type="submission" date="2023-03" db="EMBL/GenBank/DDBJ databases">
        <authorList>
            <person name="Zhang Z."/>
        </authorList>
    </citation>
    <scope>NUCLEOTIDE SEQUENCE</scope>
    <source>
        <strain evidence="3">DSA</strain>
    </source>
</reference>
<evidence type="ECO:0000313" key="4">
    <source>
        <dbReference type="Proteomes" id="UP001172911"/>
    </source>
</evidence>
<evidence type="ECO:0000313" key="3">
    <source>
        <dbReference type="EMBL" id="MDO7787893.1"/>
    </source>
</evidence>
<keyword evidence="4" id="KW-1185">Reference proteome</keyword>
<organism evidence="3 4">
    <name type="scientific">Desulforamulus aquiferis</name>
    <dbReference type="NCBI Taxonomy" id="1397668"/>
    <lineage>
        <taxon>Bacteria</taxon>
        <taxon>Bacillati</taxon>
        <taxon>Bacillota</taxon>
        <taxon>Clostridia</taxon>
        <taxon>Eubacteriales</taxon>
        <taxon>Peptococcaceae</taxon>
        <taxon>Desulforamulus</taxon>
    </lineage>
</organism>
<gene>
    <name evidence="3" type="ORF">P6N53_11740</name>
</gene>